<proteinExistence type="predicted"/>
<dbReference type="InterPro" id="IPR000477">
    <property type="entry name" value="RT_dom"/>
</dbReference>
<dbReference type="PROSITE" id="PS50878">
    <property type="entry name" value="RT_POL"/>
    <property type="match status" value="1"/>
</dbReference>
<dbReference type="PANTHER" id="PTHR33050">
    <property type="entry name" value="REVERSE TRANSCRIPTASE DOMAIN-CONTAINING PROTEIN"/>
    <property type="match status" value="1"/>
</dbReference>
<dbReference type="AlphaFoldDB" id="C5L0F6"/>
<organism evidence="3">
    <name type="scientific">Perkinsus marinus (strain ATCC 50983 / TXsc)</name>
    <dbReference type="NCBI Taxonomy" id="423536"/>
    <lineage>
        <taxon>Eukaryota</taxon>
        <taxon>Sar</taxon>
        <taxon>Alveolata</taxon>
        <taxon>Perkinsozoa</taxon>
        <taxon>Perkinsea</taxon>
        <taxon>Perkinsida</taxon>
        <taxon>Perkinsidae</taxon>
        <taxon>Perkinsus</taxon>
    </lineage>
</organism>
<reference evidence="2 3" key="1">
    <citation type="submission" date="2008-07" db="EMBL/GenBank/DDBJ databases">
        <authorList>
            <person name="El-Sayed N."/>
            <person name="Caler E."/>
            <person name="Inman J."/>
            <person name="Amedeo P."/>
            <person name="Hass B."/>
            <person name="Wortman J."/>
        </authorList>
    </citation>
    <scope>NUCLEOTIDE SEQUENCE [LARGE SCALE GENOMIC DNA]</scope>
    <source>
        <strain evidence="3">ATCC 50983 / TXsc</strain>
    </source>
</reference>
<dbReference type="EMBL" id="GG678006">
    <property type="protein sequence ID" value="EER09779.1"/>
    <property type="molecule type" value="Genomic_DNA"/>
</dbReference>
<sequence>MLLYVDDILHLLASGMGIPSGEAEAVSILLWLTYGFRFQLHKVIVHQNPIKYIGYMLHLNSPNSGEITLTIPDEKIRRIIEDLRSLRKQPRIFLSEVEKTCGKLMWMCGLLTHLKSHLVVFYGAIAYMKRHDLRSMDLSKDMKQTIDLWLHILTVDHFPKTIRVRPSIDDNRLVLASCDASLDGMGGLYLDEGPDVLVCLSAE</sequence>
<dbReference type="Proteomes" id="UP000007800">
    <property type="component" value="Unassembled WGS sequence"/>
</dbReference>
<dbReference type="OrthoDB" id="10650535at2759"/>
<dbReference type="InterPro" id="IPR052055">
    <property type="entry name" value="Hepadnavirus_pol/RT"/>
</dbReference>
<accession>C5L0F6</accession>
<protein>
    <recommendedName>
        <fullName evidence="1">Reverse transcriptase domain-containing protein</fullName>
    </recommendedName>
</protein>
<evidence type="ECO:0000313" key="2">
    <source>
        <dbReference type="EMBL" id="EER09779.1"/>
    </source>
</evidence>
<evidence type="ECO:0000259" key="1">
    <source>
        <dbReference type="PROSITE" id="PS50878"/>
    </source>
</evidence>
<dbReference type="GeneID" id="9052715"/>
<name>C5L0F6_PERM5</name>
<gene>
    <name evidence="2" type="ORF">Pmar_PMAR010722</name>
</gene>
<feature type="domain" description="Reverse transcriptase" evidence="1">
    <location>
        <begin position="1"/>
        <end position="57"/>
    </location>
</feature>
<keyword evidence="3" id="KW-1185">Reference proteome</keyword>
<dbReference type="PANTHER" id="PTHR33050:SF7">
    <property type="entry name" value="RIBONUCLEASE H"/>
    <property type="match status" value="1"/>
</dbReference>
<dbReference type="RefSeq" id="XP_002777984.1">
    <property type="nucleotide sequence ID" value="XM_002777938.1"/>
</dbReference>
<evidence type="ECO:0000313" key="3">
    <source>
        <dbReference type="Proteomes" id="UP000007800"/>
    </source>
</evidence>
<dbReference type="InParanoid" id="C5L0F6"/>